<protein>
    <submittedName>
        <fullName evidence="1">Uncharacterized protein</fullName>
    </submittedName>
</protein>
<name>A0A645F7V6_9ZZZZ</name>
<accession>A0A645F7V6</accession>
<comment type="caution">
    <text evidence="1">The sequence shown here is derived from an EMBL/GenBank/DDBJ whole genome shotgun (WGS) entry which is preliminary data.</text>
</comment>
<sequence length="94" mass="10145">MQPAMVLPDKVRFSVSNPASSSTLAHSARTCMVLPCARGLPLNKMTFISYPPYTTSLFYNLAAMLRQIKGEIKIANPSIVVTLSVISTCPDKAA</sequence>
<organism evidence="1">
    <name type="scientific">bioreactor metagenome</name>
    <dbReference type="NCBI Taxonomy" id="1076179"/>
    <lineage>
        <taxon>unclassified sequences</taxon>
        <taxon>metagenomes</taxon>
        <taxon>ecological metagenomes</taxon>
    </lineage>
</organism>
<proteinExistence type="predicted"/>
<evidence type="ECO:0000313" key="1">
    <source>
        <dbReference type="EMBL" id="MPN08573.1"/>
    </source>
</evidence>
<gene>
    <name evidence="1" type="ORF">SDC9_155856</name>
</gene>
<dbReference type="EMBL" id="VSSQ01054630">
    <property type="protein sequence ID" value="MPN08573.1"/>
    <property type="molecule type" value="Genomic_DNA"/>
</dbReference>
<dbReference type="AlphaFoldDB" id="A0A645F7V6"/>
<reference evidence="1" key="1">
    <citation type="submission" date="2019-08" db="EMBL/GenBank/DDBJ databases">
        <authorList>
            <person name="Kucharzyk K."/>
            <person name="Murdoch R.W."/>
            <person name="Higgins S."/>
            <person name="Loffler F."/>
        </authorList>
    </citation>
    <scope>NUCLEOTIDE SEQUENCE</scope>
</reference>